<name>X0XS42_9ZZZZ</name>
<dbReference type="AlphaFoldDB" id="X0XS42"/>
<dbReference type="PANTHER" id="PTHR30069">
    <property type="entry name" value="TONB-DEPENDENT OUTER MEMBRANE RECEPTOR"/>
    <property type="match status" value="1"/>
</dbReference>
<comment type="caution">
    <text evidence="2">The sequence shown here is derived from an EMBL/GenBank/DDBJ whole genome shotgun (WGS) entry which is preliminary data.</text>
</comment>
<dbReference type="InterPro" id="IPR008969">
    <property type="entry name" value="CarboxyPept-like_regulatory"/>
</dbReference>
<organism evidence="2">
    <name type="scientific">marine sediment metagenome</name>
    <dbReference type="NCBI Taxonomy" id="412755"/>
    <lineage>
        <taxon>unclassified sequences</taxon>
        <taxon>metagenomes</taxon>
        <taxon>ecological metagenomes</taxon>
    </lineage>
</organism>
<feature type="non-terminal residue" evidence="2">
    <location>
        <position position="1"/>
    </location>
</feature>
<evidence type="ECO:0000313" key="2">
    <source>
        <dbReference type="EMBL" id="GAG45989.1"/>
    </source>
</evidence>
<reference evidence="2" key="1">
    <citation type="journal article" date="2014" name="Front. Microbiol.">
        <title>High frequency of phylogenetically diverse reductive dehalogenase-homologous genes in deep subseafloor sedimentary metagenomes.</title>
        <authorList>
            <person name="Kawai M."/>
            <person name="Futagami T."/>
            <person name="Toyoda A."/>
            <person name="Takaki Y."/>
            <person name="Nishi S."/>
            <person name="Hori S."/>
            <person name="Arai W."/>
            <person name="Tsubouchi T."/>
            <person name="Morono Y."/>
            <person name="Uchiyama I."/>
            <person name="Ito T."/>
            <person name="Fujiyama A."/>
            <person name="Inagaki F."/>
            <person name="Takami H."/>
        </authorList>
    </citation>
    <scope>NUCLEOTIDE SEQUENCE</scope>
    <source>
        <strain evidence="2">Expedition CK06-06</strain>
    </source>
</reference>
<dbReference type="GO" id="GO:0015344">
    <property type="term" value="F:siderophore uptake transmembrane transporter activity"/>
    <property type="evidence" value="ECO:0007669"/>
    <property type="project" value="TreeGrafter"/>
</dbReference>
<dbReference type="Pfam" id="PF07715">
    <property type="entry name" value="Plug"/>
    <property type="match status" value="1"/>
</dbReference>
<dbReference type="Pfam" id="PF13715">
    <property type="entry name" value="CarbopepD_reg_2"/>
    <property type="match status" value="1"/>
</dbReference>
<dbReference type="InterPro" id="IPR037066">
    <property type="entry name" value="Plug_dom_sf"/>
</dbReference>
<dbReference type="GO" id="GO:0009279">
    <property type="term" value="C:cell outer membrane"/>
    <property type="evidence" value="ECO:0007669"/>
    <property type="project" value="TreeGrafter"/>
</dbReference>
<dbReference type="SUPFAM" id="SSF49464">
    <property type="entry name" value="Carboxypeptidase regulatory domain-like"/>
    <property type="match status" value="1"/>
</dbReference>
<dbReference type="InterPro" id="IPR039426">
    <property type="entry name" value="TonB-dep_rcpt-like"/>
</dbReference>
<dbReference type="InterPro" id="IPR012910">
    <property type="entry name" value="Plug_dom"/>
</dbReference>
<proteinExistence type="predicted"/>
<feature type="non-terminal residue" evidence="2">
    <location>
        <position position="239"/>
    </location>
</feature>
<dbReference type="EMBL" id="BARS01050180">
    <property type="protein sequence ID" value="GAG45989.1"/>
    <property type="molecule type" value="Genomic_DNA"/>
</dbReference>
<dbReference type="PROSITE" id="PS52016">
    <property type="entry name" value="TONB_DEPENDENT_REC_3"/>
    <property type="match status" value="1"/>
</dbReference>
<sequence>TTGKIAGIIKDKDTGERLPGVAVMIEGTTLGGAANENGEYFILNVLPGVYKLRATLIGYAPMEIENVSVSLDLTTTIDLELVSEAVEVRGVTVTAERPIFEPDLTSTAHIITSVDMIHRPVINTDGIVYRTPGVVFDPIGGPINSGTQGTVIGNEGDRVTDSANPGITLRGGRPQEVVYMVDGLSITDPILSGQATNLNHFTISEVQLITSGFSAEYGNAMSGIVNYVTQEGGAKFSGK</sequence>
<evidence type="ECO:0000259" key="1">
    <source>
        <dbReference type="Pfam" id="PF07715"/>
    </source>
</evidence>
<dbReference type="Gene3D" id="2.170.130.10">
    <property type="entry name" value="TonB-dependent receptor, plug domain"/>
    <property type="match status" value="1"/>
</dbReference>
<protein>
    <recommendedName>
        <fullName evidence="1">TonB-dependent receptor plug domain-containing protein</fullName>
    </recommendedName>
</protein>
<accession>X0XS42</accession>
<gene>
    <name evidence="2" type="ORF">S01H1_74957</name>
</gene>
<dbReference type="PANTHER" id="PTHR30069:SF46">
    <property type="entry name" value="OAR PROTEIN"/>
    <property type="match status" value="1"/>
</dbReference>
<dbReference type="SUPFAM" id="SSF56935">
    <property type="entry name" value="Porins"/>
    <property type="match status" value="1"/>
</dbReference>
<feature type="domain" description="TonB-dependent receptor plug" evidence="1">
    <location>
        <begin position="104"/>
        <end position="223"/>
    </location>
</feature>
<dbReference type="Gene3D" id="2.60.40.1120">
    <property type="entry name" value="Carboxypeptidase-like, regulatory domain"/>
    <property type="match status" value="1"/>
</dbReference>
<dbReference type="GO" id="GO:0044718">
    <property type="term" value="P:siderophore transmembrane transport"/>
    <property type="evidence" value="ECO:0007669"/>
    <property type="project" value="TreeGrafter"/>
</dbReference>